<feature type="domain" description="Diphthamide synthase" evidence="11">
    <location>
        <begin position="1"/>
        <end position="227"/>
    </location>
</feature>
<proteinExistence type="predicted"/>
<dbReference type="InterPro" id="IPR030662">
    <property type="entry name" value="DPH6/MJ0570"/>
</dbReference>
<keyword evidence="6" id="KW-0067">ATP-binding</keyword>
<evidence type="ECO:0000313" key="12">
    <source>
        <dbReference type="EMBL" id="GLC58299.1"/>
    </source>
</evidence>
<evidence type="ECO:0000256" key="5">
    <source>
        <dbReference type="ARBA" id="ARBA00022741"/>
    </source>
</evidence>
<feature type="compositionally biased region" description="Low complexity" evidence="10">
    <location>
        <begin position="1613"/>
        <end position="1626"/>
    </location>
</feature>
<feature type="compositionally biased region" description="Low complexity" evidence="10">
    <location>
        <begin position="1724"/>
        <end position="1733"/>
    </location>
</feature>
<accession>A0A9W6BU83</accession>
<keyword evidence="5" id="KW-0547">Nucleotide-binding</keyword>
<dbReference type="GO" id="GO:0005524">
    <property type="term" value="F:ATP binding"/>
    <property type="evidence" value="ECO:0007669"/>
    <property type="project" value="UniProtKB-KW"/>
</dbReference>
<organism evidence="12 13">
    <name type="scientific">Pleodorina starrii</name>
    <dbReference type="NCBI Taxonomy" id="330485"/>
    <lineage>
        <taxon>Eukaryota</taxon>
        <taxon>Viridiplantae</taxon>
        <taxon>Chlorophyta</taxon>
        <taxon>core chlorophytes</taxon>
        <taxon>Chlorophyceae</taxon>
        <taxon>CS clade</taxon>
        <taxon>Chlamydomonadales</taxon>
        <taxon>Volvocaceae</taxon>
        <taxon>Pleodorina</taxon>
    </lineage>
</organism>
<evidence type="ECO:0000256" key="7">
    <source>
        <dbReference type="ARBA" id="ARBA00029814"/>
    </source>
</evidence>
<dbReference type="SUPFAM" id="SSF55298">
    <property type="entry name" value="YjgF-like"/>
    <property type="match status" value="2"/>
</dbReference>
<gene>
    <name evidence="12" type="primary">PLEST005421</name>
    <name evidence="12" type="ORF">PLESTB_001343500</name>
</gene>
<dbReference type="Gene3D" id="3.40.50.620">
    <property type="entry name" value="HUPs"/>
    <property type="match status" value="1"/>
</dbReference>
<keyword evidence="4" id="KW-0436">Ligase</keyword>
<protein>
    <recommendedName>
        <fullName evidence="3">Diphthine--ammonia ligase</fullName>
        <ecNumber evidence="2">6.3.1.14</ecNumber>
    </recommendedName>
    <alternativeName>
        <fullName evidence="7">Diphthamide synthase</fullName>
    </alternativeName>
    <alternativeName>
        <fullName evidence="8">Diphthamide synthetase</fullName>
    </alternativeName>
</protein>
<evidence type="ECO:0000256" key="1">
    <source>
        <dbReference type="ARBA" id="ARBA00005156"/>
    </source>
</evidence>
<dbReference type="EC" id="6.3.1.14" evidence="2"/>
<dbReference type="CDD" id="cd01994">
    <property type="entry name" value="AANH_PF0828-like"/>
    <property type="match status" value="1"/>
</dbReference>
<evidence type="ECO:0000256" key="10">
    <source>
        <dbReference type="SAM" id="MobiDB-lite"/>
    </source>
</evidence>
<comment type="catalytic activity">
    <reaction evidence="9">
        <text>diphthine-[translation elongation factor 2] + NH4(+) + ATP = diphthamide-[translation elongation factor 2] + AMP + diphosphate + H(+)</text>
        <dbReference type="Rhea" id="RHEA:19753"/>
        <dbReference type="Rhea" id="RHEA-COMP:10172"/>
        <dbReference type="Rhea" id="RHEA-COMP:10174"/>
        <dbReference type="ChEBI" id="CHEBI:15378"/>
        <dbReference type="ChEBI" id="CHEBI:16692"/>
        <dbReference type="ChEBI" id="CHEBI:28938"/>
        <dbReference type="ChEBI" id="CHEBI:30616"/>
        <dbReference type="ChEBI" id="CHEBI:33019"/>
        <dbReference type="ChEBI" id="CHEBI:82696"/>
        <dbReference type="ChEBI" id="CHEBI:456215"/>
        <dbReference type="EC" id="6.3.1.14"/>
    </reaction>
</comment>
<evidence type="ECO:0000259" key="11">
    <source>
        <dbReference type="Pfam" id="PF01902"/>
    </source>
</evidence>
<keyword evidence="13" id="KW-1185">Reference proteome</keyword>
<dbReference type="Pfam" id="PF01042">
    <property type="entry name" value="Ribonuc_L-PSP"/>
    <property type="match status" value="1"/>
</dbReference>
<dbReference type="GO" id="GO:0017183">
    <property type="term" value="P:protein histidyl modification to diphthamide"/>
    <property type="evidence" value="ECO:0007669"/>
    <property type="project" value="TreeGrafter"/>
</dbReference>
<feature type="region of interest" description="Disordered" evidence="10">
    <location>
        <begin position="1153"/>
        <end position="1196"/>
    </location>
</feature>
<dbReference type="GO" id="GO:0017178">
    <property type="term" value="F:diphthine-ammonia ligase activity"/>
    <property type="evidence" value="ECO:0007669"/>
    <property type="project" value="UniProtKB-EC"/>
</dbReference>
<evidence type="ECO:0000313" key="13">
    <source>
        <dbReference type="Proteomes" id="UP001165080"/>
    </source>
</evidence>
<feature type="compositionally biased region" description="Low complexity" evidence="10">
    <location>
        <begin position="1177"/>
        <end position="1196"/>
    </location>
</feature>
<feature type="region of interest" description="Disordered" evidence="10">
    <location>
        <begin position="473"/>
        <end position="493"/>
    </location>
</feature>
<evidence type="ECO:0000256" key="8">
    <source>
        <dbReference type="ARBA" id="ARBA00031552"/>
    </source>
</evidence>
<feature type="region of interest" description="Disordered" evidence="10">
    <location>
        <begin position="1252"/>
        <end position="1297"/>
    </location>
</feature>
<feature type="region of interest" description="Disordered" evidence="10">
    <location>
        <begin position="1045"/>
        <end position="1095"/>
    </location>
</feature>
<feature type="compositionally biased region" description="Pro residues" evidence="10">
    <location>
        <begin position="1355"/>
        <end position="1366"/>
    </location>
</feature>
<dbReference type="Gene3D" id="3.30.1330.40">
    <property type="entry name" value="RutC-like"/>
    <property type="match status" value="2"/>
</dbReference>
<feature type="compositionally biased region" description="Low complexity" evidence="10">
    <location>
        <begin position="473"/>
        <end position="482"/>
    </location>
</feature>
<sequence>MRVVALVSGGKDSCYSMQLCKEHGHDVVALANLLPEESAPDELDSFCFQTVGHQLIGAYAACMGIPLFRKRISGTSSVQDLGYSPTEGDEVEDLYQLLAYVKENVPGVQAVASGAIASDYQRLRVENVCSRLNLVSLAYLWHQPQRLLLRGMVESGVEAILVKVACLGLHPNKHLGRTIAAMEPTLLSLADAYGCNVCGEGGEYETLTLDCSVFGRGSIELDNYEVVLGGCDVGHLVPKAFRVVPKPGWEGCELPADIRLVPGDYIAAPRTSRCSASQLPAAAAGGGGAGAPAPAQPPPGGNPIAAAAGGPAAAAAAAAAAAVAACSVDPLLQPVAPSCFSVQVSMCSGPDYVQLVCRAVRPKSALPSDLTECDTTAALHALLATAQQELAAQHMDLHHCLFVHLFLANMGHFQAANGVYCKHFPSRDPPSRACVQVCLPHDCPVMCEFLLARGAAPPVAAAPRSPLPPALALAPSPTAAGAGPPPPPLSPVTRHTRRVLHVQSISSWAPSCIGPYSQATSYRGLVYLAGVIPLDPPLMTLVPGDITAQVLRAMLSCEAVAVAQRTTVIGAALGVTVYLAAAVGGGGGGGGGSSLTSGACGCGGGGGGAGGGAVERSGASGSGGGAELRALTRSAVEALLEHGLPGYPPSQHRQAGGGGAAAACGLPGALSGGGGASFTSGGRYHRSSTCDFATSGLTTTPRGSHGTLPSAYNRASAPNSRRAVLLGADGLDEEEEEAAAAEQATAGGQLYGGSPAAAAAAVLDPYLQPPEVRVPVRPSVLYVTVPSLPRGSLVEIQPVCLDVEALAVIRKLTGHDSFVKRRNSSHHDTASLHQTANHHPNNTAGAANSNANAIGGPGPASGSAAAPVVFSSPTGAAITSWSELPPTPRASLESIPSGGAGGAAAAASGGAGSSLNLTHLAHGHGHHHPGAAPIQWQPSADMLGMGAPASPLPNHVLTAAGFMSPDAGGSLTGTPLAGPSMLSRQRTGSGVGFLIMAANGSSGGGAGGGLAGLGGGMGSLGSGGGGGIGFFHRCLSPGPLAGMPAASPPGAPPSMASMAPWTQVPPPPPPAAAAAGGEGQPAVPPHPPLSAQSSGRQLLSPTLQHLLQLQLSPHMLSQPLQQATANAPPLQQLQHLSRSGTVGAAGVGAGAAGRRQRLSGGGVPAKEAAKAPAGVVSRTSYSGSSSSSSSGPLAQRSSLDGNILSFEVSSGRGGPPVVLPPPLPLYSGAPHGAAAAAATVLAEAVASPPNNVVGGGSGSGNGHHARQRPAAITVPPPSLGGGTAGDNGGSGSGSGAPLVQRSAFESAVTAAAGAAAAGVSAAELPPSSAAALLAIGGASPLLCAAVTSATAAAPSPRPPHPPPLTIPPANSSSGSETTPTPPGQAAVASVSPELPAPPGGSAAGAGAVRSGPAAAAGGGGDGGSSSDVMVTTVCCYGQVLRSLFHLPPAVFAPGVTTAQLTRRFRRAAASVLAAHGMDMSCLIWARVWYEKGSVEFTDDEYGTGASAPPPSSAAAAAAAAGPYPAAVGSFTAPAVVGGGPRVLHALEDNADSDATARPRRSDRHASASGDSSSGGSGNVAAAALGAGGGGGSGCASPRPSAAVRAIAAAEAAASGGAGSPRCPGSPVGLPSAHHRRMSGLQPDVSPSRDDQQNNHQHHNHHSHHHSHHNQSHQQNGVHPHAHAHGHSHSLTYHHQHHNHQHQHHQHHHNQGAKDAAPVANGGLQSQPQQSQQQHFHVSWVPVQRVATNASPQPAQCVAVLELLAALPTP</sequence>
<dbReference type="Proteomes" id="UP001165080">
    <property type="component" value="Unassembled WGS sequence"/>
</dbReference>
<evidence type="ECO:0000256" key="4">
    <source>
        <dbReference type="ARBA" id="ARBA00022598"/>
    </source>
</evidence>
<feature type="compositionally biased region" description="Low complexity" evidence="10">
    <location>
        <begin position="1404"/>
        <end position="1415"/>
    </location>
</feature>
<dbReference type="InterPro" id="IPR002761">
    <property type="entry name" value="Diphthami_syn_dom"/>
</dbReference>
<feature type="region of interest" description="Disordered" evidence="10">
    <location>
        <begin position="879"/>
        <end position="909"/>
    </location>
</feature>
<evidence type="ECO:0000256" key="6">
    <source>
        <dbReference type="ARBA" id="ARBA00022840"/>
    </source>
</evidence>
<feature type="compositionally biased region" description="Basic residues" evidence="10">
    <location>
        <begin position="1679"/>
        <end position="1710"/>
    </location>
</feature>
<feature type="compositionally biased region" description="Low complexity" evidence="10">
    <location>
        <begin position="1367"/>
        <end position="1378"/>
    </location>
</feature>
<comment type="pathway">
    <text evidence="1">Protein modification; peptidyl-diphthamide biosynthesis.</text>
</comment>
<dbReference type="FunFam" id="3.40.50.620:FF:000145">
    <property type="entry name" value="ATP-binding domain containing protein"/>
    <property type="match status" value="1"/>
</dbReference>
<feature type="region of interest" description="Disordered" evidence="10">
    <location>
        <begin position="1613"/>
        <end position="1735"/>
    </location>
</feature>
<feature type="region of interest" description="Disordered" evidence="10">
    <location>
        <begin position="821"/>
        <end position="866"/>
    </location>
</feature>
<dbReference type="Pfam" id="PF01902">
    <property type="entry name" value="Diphthami_syn_2"/>
    <property type="match status" value="1"/>
</dbReference>
<dbReference type="PANTHER" id="PTHR12196:SF2">
    <property type="entry name" value="DIPHTHINE--AMMONIA LIGASE"/>
    <property type="match status" value="1"/>
</dbReference>
<dbReference type="SUPFAM" id="SSF52402">
    <property type="entry name" value="Adenine nucleotide alpha hydrolases-like"/>
    <property type="match status" value="1"/>
</dbReference>
<feature type="compositionally biased region" description="Low complexity" evidence="10">
    <location>
        <begin position="840"/>
        <end position="866"/>
    </location>
</feature>
<evidence type="ECO:0000256" key="3">
    <source>
        <dbReference type="ARBA" id="ARBA00018426"/>
    </source>
</evidence>
<dbReference type="InterPro" id="IPR014729">
    <property type="entry name" value="Rossmann-like_a/b/a_fold"/>
</dbReference>
<evidence type="ECO:0000256" key="2">
    <source>
        <dbReference type="ARBA" id="ARBA00012089"/>
    </source>
</evidence>
<feature type="compositionally biased region" description="Gly residues" evidence="10">
    <location>
        <begin position="1279"/>
        <end position="1294"/>
    </location>
</feature>
<feature type="compositionally biased region" description="Basic residues" evidence="10">
    <location>
        <begin position="1655"/>
        <end position="1670"/>
    </location>
</feature>
<reference evidence="12 13" key="1">
    <citation type="journal article" date="2023" name="Commun. Biol.">
        <title>Reorganization of the ancestral sex-determining regions during the evolution of trioecy in Pleodorina starrii.</title>
        <authorList>
            <person name="Takahashi K."/>
            <person name="Suzuki S."/>
            <person name="Kawai-Toyooka H."/>
            <person name="Yamamoto K."/>
            <person name="Hamaji T."/>
            <person name="Ootsuki R."/>
            <person name="Yamaguchi H."/>
            <person name="Kawachi M."/>
            <person name="Higashiyama T."/>
            <person name="Nozaki H."/>
        </authorList>
    </citation>
    <scope>NUCLEOTIDE SEQUENCE [LARGE SCALE GENOMIC DNA]</scope>
    <source>
        <strain evidence="12 13">NIES-4479</strain>
    </source>
</reference>
<dbReference type="InterPro" id="IPR035959">
    <property type="entry name" value="RutC-like_sf"/>
</dbReference>
<name>A0A9W6BU83_9CHLO</name>
<dbReference type="PANTHER" id="PTHR12196">
    <property type="entry name" value="DOMAIN OF UNKNOWN FUNCTION 71 DUF71 -CONTAINING PROTEIN"/>
    <property type="match status" value="1"/>
</dbReference>
<evidence type="ECO:0000256" key="9">
    <source>
        <dbReference type="ARBA" id="ARBA00048108"/>
    </source>
</evidence>
<comment type="caution">
    <text evidence="12">The sequence shown here is derived from an EMBL/GenBank/DDBJ whole genome shotgun (WGS) entry which is preliminary data.</text>
</comment>
<dbReference type="Gene3D" id="3.90.1490.10">
    <property type="entry name" value="putative n-type atp pyrophosphatase, domain 2"/>
    <property type="match status" value="1"/>
</dbReference>
<feature type="region of interest" description="Disordered" evidence="10">
    <location>
        <begin position="1548"/>
        <end position="1577"/>
    </location>
</feature>
<dbReference type="NCBIfam" id="TIGR00290">
    <property type="entry name" value="MJ0570_dom"/>
    <property type="match status" value="1"/>
</dbReference>
<dbReference type="FunFam" id="3.90.1490.10:FF:000001">
    <property type="entry name" value="Diphthine--ammonia ligase"/>
    <property type="match status" value="1"/>
</dbReference>
<dbReference type="InterPro" id="IPR006175">
    <property type="entry name" value="YjgF/YER057c/UK114"/>
</dbReference>
<feature type="region of interest" description="Disordered" evidence="10">
    <location>
        <begin position="1351"/>
        <end position="1422"/>
    </location>
</feature>
<dbReference type="EMBL" id="BRXU01000022">
    <property type="protein sequence ID" value="GLC58299.1"/>
    <property type="molecule type" value="Genomic_DNA"/>
</dbReference>
<feature type="compositionally biased region" description="Basic and acidic residues" evidence="10">
    <location>
        <begin position="821"/>
        <end position="830"/>
    </location>
</feature>
<feature type="region of interest" description="Disordered" evidence="10">
    <location>
        <begin position="695"/>
        <end position="715"/>
    </location>
</feature>